<evidence type="ECO:0000256" key="2">
    <source>
        <dbReference type="ARBA" id="ARBA00006812"/>
    </source>
</evidence>
<name>A0ABX2W2U0_9ENTR</name>
<evidence type="ECO:0000256" key="6">
    <source>
        <dbReference type="HAMAP-Rule" id="MF_00397"/>
    </source>
</evidence>
<dbReference type="InterPro" id="IPR017551">
    <property type="entry name" value="TriPribosyl-deP-CoA_syn_CitG"/>
</dbReference>
<evidence type="ECO:0000256" key="1">
    <source>
        <dbReference type="ARBA" id="ARBA00001210"/>
    </source>
</evidence>
<dbReference type="EMBL" id="LXEQ01000061">
    <property type="protein sequence ID" value="OAT24858.1"/>
    <property type="molecule type" value="Genomic_DNA"/>
</dbReference>
<dbReference type="EC" id="2.4.2.52" evidence="6"/>
<dbReference type="NCBIfam" id="TIGR03125">
    <property type="entry name" value="citrate_citG"/>
    <property type="match status" value="1"/>
</dbReference>
<keyword evidence="8" id="KW-1185">Reference proteome</keyword>
<gene>
    <name evidence="6" type="primary">citG</name>
    <name evidence="7" type="ORF">M976_04319</name>
</gene>
<accession>A0ABX2W2U0</accession>
<dbReference type="HAMAP" id="MF_00397">
    <property type="entry name" value="CitG"/>
    <property type="match status" value="1"/>
</dbReference>
<reference evidence="7 8" key="1">
    <citation type="submission" date="2016-04" db="EMBL/GenBank/DDBJ databases">
        <title>ATOL: Assembling a taxonomically balanced genome-scale reconstruction of the evolutionary history of the Enterobacteriaceae.</title>
        <authorList>
            <person name="Plunkett G.III."/>
            <person name="Neeno-Eckwall E.C."/>
            <person name="Glasner J.D."/>
            <person name="Perna N.T."/>
        </authorList>
    </citation>
    <scope>NUCLEOTIDE SEQUENCE [LARGE SCALE GENOMIC DNA]</scope>
    <source>
        <strain evidence="7 8">ATCC 51602</strain>
    </source>
</reference>
<evidence type="ECO:0000256" key="3">
    <source>
        <dbReference type="ARBA" id="ARBA00022679"/>
    </source>
</evidence>
<evidence type="ECO:0000256" key="5">
    <source>
        <dbReference type="ARBA" id="ARBA00022840"/>
    </source>
</evidence>
<comment type="caution">
    <text evidence="7">The sequence shown here is derived from an EMBL/GenBank/DDBJ whole genome shotgun (WGS) entry which is preliminary data.</text>
</comment>
<keyword evidence="5 6" id="KW-0067">ATP-binding</keyword>
<dbReference type="Pfam" id="PF01874">
    <property type="entry name" value="CitG"/>
    <property type="match status" value="1"/>
</dbReference>
<evidence type="ECO:0000313" key="7">
    <source>
        <dbReference type="EMBL" id="OAT24858.1"/>
    </source>
</evidence>
<evidence type="ECO:0000313" key="8">
    <source>
        <dbReference type="Proteomes" id="UP000078407"/>
    </source>
</evidence>
<dbReference type="InterPro" id="IPR002736">
    <property type="entry name" value="CitG"/>
</dbReference>
<protein>
    <recommendedName>
        <fullName evidence="6">Probable 2-(5''-triphosphoribosyl)-3'-dephosphocoenzyme-A synthase</fullName>
        <shortName evidence="6">2-(5''-triphosphoribosyl)-3'-dephospho-CoA synthase</shortName>
        <ecNumber evidence="6">2.4.2.52</ecNumber>
    </recommendedName>
</protein>
<dbReference type="PANTHER" id="PTHR30201:SF2">
    <property type="entry name" value="2-(5''-TRIPHOSPHORIBOSYL)-3'-DEPHOSPHOCOENZYME-A SYNTHASE"/>
    <property type="match status" value="1"/>
</dbReference>
<dbReference type="PANTHER" id="PTHR30201">
    <property type="entry name" value="TRIPHOSPHORIBOSYL-DEPHOSPHO-COA SYNTHASE"/>
    <property type="match status" value="1"/>
</dbReference>
<dbReference type="Proteomes" id="UP000078407">
    <property type="component" value="Unassembled WGS sequence"/>
</dbReference>
<dbReference type="NCBIfam" id="NF007503">
    <property type="entry name" value="PRK10096.1"/>
    <property type="match status" value="1"/>
</dbReference>
<keyword evidence="3 6" id="KW-0808">Transferase</keyword>
<sequence length="295" mass="32197">MMQMTQPRAEVSETIVAHYSELAFRALLAEVNLTPKPGLVDRNNCGAHKDMALEDFQQSAAAIRPYFPRFIQLGASTAALPECEVLQNLRPIGIACEAAMFRATEGVNTHKGSIFSLGLLCAAIGRLHQQQRAITPMAICQTVAAFCHGITERELHHNNHQQTTGQRLFRQLGLTGARGEAEAGYPLVINMALPHYHALLTQGTDPELALLDTLLLLMAHNGDTNVASRGGMAGLSWLQEYARTLLANGGIRKPADLRHLQEFDHACIARNLSPGGSADLLIITWLLAQISQYHP</sequence>
<comment type="similarity">
    <text evidence="2 6">Belongs to the CitG/MdcB family.</text>
</comment>
<proteinExistence type="inferred from homology"/>
<dbReference type="Gene3D" id="1.10.4200.10">
    <property type="entry name" value="Triphosphoribosyl-dephospho-CoA protein"/>
    <property type="match status" value="1"/>
</dbReference>
<organism evidence="7 8">
    <name type="scientific">Buttiauxella ferragutiae ATCC 51602</name>
    <dbReference type="NCBI Taxonomy" id="1354252"/>
    <lineage>
        <taxon>Bacteria</taxon>
        <taxon>Pseudomonadati</taxon>
        <taxon>Pseudomonadota</taxon>
        <taxon>Gammaproteobacteria</taxon>
        <taxon>Enterobacterales</taxon>
        <taxon>Enterobacteriaceae</taxon>
        <taxon>Buttiauxella</taxon>
    </lineage>
</organism>
<comment type="catalytic activity">
    <reaction evidence="1 6">
        <text>3'-dephospho-CoA + ATP = 2'-(5''-triphospho-alpha-D-ribosyl)-3'-dephospho-CoA + adenine</text>
        <dbReference type="Rhea" id="RHEA:15117"/>
        <dbReference type="ChEBI" id="CHEBI:16708"/>
        <dbReference type="ChEBI" id="CHEBI:30616"/>
        <dbReference type="ChEBI" id="CHEBI:57328"/>
        <dbReference type="ChEBI" id="CHEBI:61378"/>
        <dbReference type="EC" id="2.4.2.52"/>
    </reaction>
</comment>
<evidence type="ECO:0000256" key="4">
    <source>
        <dbReference type="ARBA" id="ARBA00022741"/>
    </source>
</evidence>
<keyword evidence="4 6" id="KW-0547">Nucleotide-binding</keyword>